<reference evidence="2" key="2">
    <citation type="submission" date="2025-08" db="UniProtKB">
        <authorList>
            <consortium name="RefSeq"/>
        </authorList>
    </citation>
    <scope>IDENTIFICATION</scope>
    <source>
        <tissue evidence="2">Leaf</tissue>
    </source>
</reference>
<evidence type="ECO:0000313" key="1">
    <source>
        <dbReference type="Proteomes" id="UP000189701"/>
    </source>
</evidence>
<accession>A0A1U7YNQ3</accession>
<dbReference type="Proteomes" id="UP000189701">
    <property type="component" value="Unplaced"/>
</dbReference>
<proteinExistence type="predicted"/>
<gene>
    <name evidence="2" type="primary">LOC104246354</name>
</gene>
<keyword evidence="1" id="KW-1185">Reference proteome</keyword>
<reference evidence="1" key="1">
    <citation type="journal article" date="2013" name="Genome Biol.">
        <title>Reference genomes and transcriptomes of Nicotiana sylvestris and Nicotiana tomentosiformis.</title>
        <authorList>
            <person name="Sierro N."/>
            <person name="Battey J.N."/>
            <person name="Ouadi S."/>
            <person name="Bovet L."/>
            <person name="Goepfert S."/>
            <person name="Bakaher N."/>
            <person name="Peitsch M.C."/>
            <person name="Ivanov N.V."/>
        </authorList>
    </citation>
    <scope>NUCLEOTIDE SEQUENCE [LARGE SCALE GENOMIC DNA]</scope>
</reference>
<sequence length="194" mass="21725">MEKNQTQDQEEEGCFFAVNEEYNIAYVEYGVKATSFLELLTGCRGYAMGNNQLHSVPDQPNIVTTTMPQFLARSWDRLYEFSMSMSFVPEPIAMLNSNEIATRECDTTPCHIQPATNITLDFEGPTTTIIEIPEVHLESEGNTILQLDGPASVEPEVHTREGCELVQLDEGTSNEEDVLTGETITETESNFFLI</sequence>
<dbReference type="AlphaFoldDB" id="A0A1U7YNQ3"/>
<dbReference type="RefSeq" id="XP_009800465.1">
    <property type="nucleotide sequence ID" value="XM_009802163.1"/>
</dbReference>
<organism evidence="1 2">
    <name type="scientific">Nicotiana sylvestris</name>
    <name type="common">Wood tobacco</name>
    <name type="synonym">South American tobacco</name>
    <dbReference type="NCBI Taxonomy" id="4096"/>
    <lineage>
        <taxon>Eukaryota</taxon>
        <taxon>Viridiplantae</taxon>
        <taxon>Streptophyta</taxon>
        <taxon>Embryophyta</taxon>
        <taxon>Tracheophyta</taxon>
        <taxon>Spermatophyta</taxon>
        <taxon>Magnoliopsida</taxon>
        <taxon>eudicotyledons</taxon>
        <taxon>Gunneridae</taxon>
        <taxon>Pentapetalae</taxon>
        <taxon>asterids</taxon>
        <taxon>lamiids</taxon>
        <taxon>Solanales</taxon>
        <taxon>Solanaceae</taxon>
        <taxon>Nicotianoideae</taxon>
        <taxon>Nicotianeae</taxon>
        <taxon>Nicotiana</taxon>
    </lineage>
</organism>
<evidence type="ECO:0000313" key="2">
    <source>
        <dbReference type="RefSeq" id="XP_009800465.1"/>
    </source>
</evidence>
<name>A0A1U7YNQ3_NICSY</name>
<protein>
    <submittedName>
        <fullName evidence="2">Uncharacterized protein LOC104246354</fullName>
    </submittedName>
</protein>